<keyword evidence="3 9" id="KW-0812">Transmembrane</keyword>
<keyword evidence="12" id="KW-1185">Reference proteome</keyword>
<dbReference type="PANTHER" id="PTHR21174">
    <property type="match status" value="1"/>
</dbReference>
<dbReference type="InterPro" id="IPR003607">
    <property type="entry name" value="HD/PDEase_dom"/>
</dbReference>
<gene>
    <name evidence="11" type="ORF">DCC81_00090</name>
</gene>
<dbReference type="SUPFAM" id="SSF109604">
    <property type="entry name" value="HD-domain/PDEase-like"/>
    <property type="match status" value="1"/>
</dbReference>
<feature type="region of interest" description="Disordered" evidence="8">
    <location>
        <begin position="222"/>
        <end position="245"/>
    </location>
</feature>
<accession>A0A2T7BJT7</accession>
<dbReference type="EMBL" id="QCYK01000001">
    <property type="protein sequence ID" value="PUZ27928.1"/>
    <property type="molecule type" value="Genomic_DNA"/>
</dbReference>
<comment type="subcellular location">
    <subcellularLocation>
        <location evidence="1">Cell membrane</location>
    </subcellularLocation>
</comment>
<dbReference type="SMART" id="SM00471">
    <property type="entry name" value="HDc"/>
    <property type="match status" value="1"/>
</dbReference>
<dbReference type="OrthoDB" id="5728337at2"/>
<evidence type="ECO:0000256" key="8">
    <source>
        <dbReference type="SAM" id="MobiDB-lite"/>
    </source>
</evidence>
<keyword evidence="7 9" id="KW-0472">Membrane</keyword>
<evidence type="ECO:0000256" key="6">
    <source>
        <dbReference type="ARBA" id="ARBA00023118"/>
    </source>
</evidence>
<dbReference type="GO" id="GO:0005886">
    <property type="term" value="C:plasma membrane"/>
    <property type="evidence" value="ECO:0007669"/>
    <property type="project" value="UniProtKB-SubCell"/>
</dbReference>
<evidence type="ECO:0000256" key="1">
    <source>
        <dbReference type="ARBA" id="ARBA00004236"/>
    </source>
</evidence>
<dbReference type="RefSeq" id="WP_108684569.1">
    <property type="nucleotide sequence ID" value="NZ_QCYK01000001.1"/>
</dbReference>
<sequence length="417" mass="47191">MEPGIIIAAAKQFITKQYAEHPHPTLVYHNLTHTQQVVKSAAQLAAHYHLSEEEMLTVMVAAWFHDIGYLYGEGTGHEARSAEMAHSFLTAQEVPEHIQLAVAGCILATQIPQQPKNLLEQIVCDADLSHLGSKDFKDRNKLLRHELALVQHKEFTGEEWTANSISFLENHTYHTAYANALLRPGKEENLEKLREKLAGKQAKHEKRLVALDNDVPALKAAVEKDDKGDKKDKKKDKPAKPDRGVETMFRTTSTNHIRLSSMADSKAHIMISVNSIIISVLLSVLFRKLDDYPSFIIPGLIFLATSVTTIVFSVLATRPNVSAGKFNKDDIEHQRTNLLFFGNFHKMPLEDYNWGMMQMMNNSDYLYGSMIKDIYYLGVVLGKKYRLLHKAYNVFMFGIVLSVVAFTIAAIWFPNRQ</sequence>
<protein>
    <submittedName>
        <fullName evidence="11">Phosphohydrolase</fullName>
    </submittedName>
</protein>
<name>A0A2T7BJT7_9BACT</name>
<feature type="domain" description="HD/PDEase" evidence="10">
    <location>
        <begin position="26"/>
        <end position="141"/>
    </location>
</feature>
<dbReference type="PANTHER" id="PTHR21174:SF0">
    <property type="entry name" value="HD PHOSPHOHYDROLASE FAMILY PROTEIN-RELATED"/>
    <property type="match status" value="1"/>
</dbReference>
<feature type="transmembrane region" description="Helical" evidence="9">
    <location>
        <begin position="267"/>
        <end position="286"/>
    </location>
</feature>
<dbReference type="GO" id="GO:0016787">
    <property type="term" value="F:hydrolase activity"/>
    <property type="evidence" value="ECO:0007669"/>
    <property type="project" value="UniProtKB-KW"/>
</dbReference>
<dbReference type="AlphaFoldDB" id="A0A2T7BJT7"/>
<evidence type="ECO:0000313" key="12">
    <source>
        <dbReference type="Proteomes" id="UP000244450"/>
    </source>
</evidence>
<keyword evidence="6" id="KW-0051">Antiviral defense</keyword>
<keyword evidence="5 9" id="KW-1133">Transmembrane helix</keyword>
<evidence type="ECO:0000256" key="5">
    <source>
        <dbReference type="ARBA" id="ARBA00022989"/>
    </source>
</evidence>
<reference evidence="11 12" key="1">
    <citation type="submission" date="2018-04" db="EMBL/GenBank/DDBJ databases">
        <title>Chitinophaga fuyangensis sp. nov., isolated from soil in a chemical factory.</title>
        <authorList>
            <person name="Chen K."/>
        </authorList>
    </citation>
    <scope>NUCLEOTIDE SEQUENCE [LARGE SCALE GENOMIC DNA]</scope>
    <source>
        <strain evidence="11 12">LY-1</strain>
    </source>
</reference>
<dbReference type="Gene3D" id="1.10.3210.10">
    <property type="entry name" value="Hypothetical protein af1432"/>
    <property type="match status" value="1"/>
</dbReference>
<feature type="transmembrane region" description="Helical" evidence="9">
    <location>
        <begin position="292"/>
        <end position="316"/>
    </location>
</feature>
<evidence type="ECO:0000259" key="10">
    <source>
        <dbReference type="SMART" id="SM00471"/>
    </source>
</evidence>
<organism evidence="11 12">
    <name type="scientific">Chitinophaga parva</name>
    <dbReference type="NCBI Taxonomy" id="2169414"/>
    <lineage>
        <taxon>Bacteria</taxon>
        <taxon>Pseudomonadati</taxon>
        <taxon>Bacteroidota</taxon>
        <taxon>Chitinophagia</taxon>
        <taxon>Chitinophagales</taxon>
        <taxon>Chitinophagaceae</taxon>
        <taxon>Chitinophaga</taxon>
    </lineage>
</organism>
<evidence type="ECO:0000256" key="2">
    <source>
        <dbReference type="ARBA" id="ARBA00022475"/>
    </source>
</evidence>
<dbReference type="GO" id="GO:0000166">
    <property type="term" value="F:nucleotide binding"/>
    <property type="evidence" value="ECO:0007669"/>
    <property type="project" value="UniProtKB-KW"/>
</dbReference>
<dbReference type="InterPro" id="IPR006674">
    <property type="entry name" value="HD_domain"/>
</dbReference>
<evidence type="ECO:0000256" key="3">
    <source>
        <dbReference type="ARBA" id="ARBA00022692"/>
    </source>
</evidence>
<dbReference type="GO" id="GO:0051607">
    <property type="term" value="P:defense response to virus"/>
    <property type="evidence" value="ECO:0007669"/>
    <property type="project" value="UniProtKB-KW"/>
</dbReference>
<feature type="transmembrane region" description="Helical" evidence="9">
    <location>
        <begin position="391"/>
        <end position="413"/>
    </location>
</feature>
<evidence type="ECO:0000256" key="9">
    <source>
        <dbReference type="SAM" id="Phobius"/>
    </source>
</evidence>
<evidence type="ECO:0000256" key="4">
    <source>
        <dbReference type="ARBA" id="ARBA00022741"/>
    </source>
</evidence>
<dbReference type="InterPro" id="IPR043760">
    <property type="entry name" value="PycTM_dom"/>
</dbReference>
<dbReference type="InterPro" id="IPR009218">
    <property type="entry name" value="HD_phosphohydro"/>
</dbReference>
<comment type="caution">
    <text evidence="11">The sequence shown here is derived from an EMBL/GenBank/DDBJ whole genome shotgun (WGS) entry which is preliminary data.</text>
</comment>
<dbReference type="Pfam" id="PF18967">
    <property type="entry name" value="PycTM"/>
    <property type="match status" value="1"/>
</dbReference>
<dbReference type="CDD" id="cd00077">
    <property type="entry name" value="HDc"/>
    <property type="match status" value="1"/>
</dbReference>
<evidence type="ECO:0000256" key="7">
    <source>
        <dbReference type="ARBA" id="ARBA00023136"/>
    </source>
</evidence>
<evidence type="ECO:0000313" key="11">
    <source>
        <dbReference type="EMBL" id="PUZ27928.1"/>
    </source>
</evidence>
<dbReference type="Proteomes" id="UP000244450">
    <property type="component" value="Unassembled WGS sequence"/>
</dbReference>
<feature type="compositionally biased region" description="Basic and acidic residues" evidence="8">
    <location>
        <begin position="222"/>
        <end position="231"/>
    </location>
</feature>
<proteinExistence type="predicted"/>
<keyword evidence="11" id="KW-0378">Hydrolase</keyword>
<keyword evidence="2" id="KW-1003">Cell membrane</keyword>
<dbReference type="Pfam" id="PF01966">
    <property type="entry name" value="HD"/>
    <property type="match status" value="1"/>
</dbReference>
<keyword evidence="4" id="KW-0547">Nucleotide-binding</keyword>